<gene>
    <name evidence="1" type="ORF">V6N12_012577</name>
</gene>
<keyword evidence="2" id="KW-1185">Reference proteome</keyword>
<evidence type="ECO:0000313" key="1">
    <source>
        <dbReference type="EMBL" id="KAK8502127.1"/>
    </source>
</evidence>
<organism evidence="1 2">
    <name type="scientific">Hibiscus sabdariffa</name>
    <name type="common">roselle</name>
    <dbReference type="NCBI Taxonomy" id="183260"/>
    <lineage>
        <taxon>Eukaryota</taxon>
        <taxon>Viridiplantae</taxon>
        <taxon>Streptophyta</taxon>
        <taxon>Embryophyta</taxon>
        <taxon>Tracheophyta</taxon>
        <taxon>Spermatophyta</taxon>
        <taxon>Magnoliopsida</taxon>
        <taxon>eudicotyledons</taxon>
        <taxon>Gunneridae</taxon>
        <taxon>Pentapetalae</taxon>
        <taxon>rosids</taxon>
        <taxon>malvids</taxon>
        <taxon>Malvales</taxon>
        <taxon>Malvaceae</taxon>
        <taxon>Malvoideae</taxon>
        <taxon>Hibiscus</taxon>
    </lineage>
</organism>
<dbReference type="EMBL" id="JBBPBM010000176">
    <property type="protein sequence ID" value="KAK8502127.1"/>
    <property type="molecule type" value="Genomic_DNA"/>
</dbReference>
<comment type="caution">
    <text evidence="1">The sequence shown here is derived from an EMBL/GenBank/DDBJ whole genome shotgun (WGS) entry which is preliminary data.</text>
</comment>
<protein>
    <submittedName>
        <fullName evidence="1">Uncharacterized protein</fullName>
    </submittedName>
</protein>
<evidence type="ECO:0000313" key="2">
    <source>
        <dbReference type="Proteomes" id="UP001472677"/>
    </source>
</evidence>
<sequence>MLSKAGGLPGYLIPNKPNSSIDIESFRPKMSCFQKFATTAGRGRKGIPHEMRNMFLVVLVLIITASYDASLNPPKKVENKSSSVKYQVIGGTSPTPSPPAMDIFEQDGWADLIDVSSMFWLYNTLTFWAAIGLTVYLLPSRSISLFLLITLSLFGSCYMLLVAVFSWKLQYLFSLKTIPLSYHALSIVNYCLSTLLAVLISSRIASYVSCRFLPKTKMFCVVQIVSFSAIAFCILTPTILNAETILKFSDFLY</sequence>
<name>A0ABR2B5K9_9ROSI</name>
<accession>A0ABR2B5K9</accession>
<proteinExistence type="predicted"/>
<dbReference type="Proteomes" id="UP001472677">
    <property type="component" value="Unassembled WGS sequence"/>
</dbReference>
<reference evidence="1 2" key="1">
    <citation type="journal article" date="2024" name="G3 (Bethesda)">
        <title>Genome assembly of Hibiscus sabdariffa L. provides insights into metabolisms of medicinal natural products.</title>
        <authorList>
            <person name="Kim T."/>
        </authorList>
    </citation>
    <scope>NUCLEOTIDE SEQUENCE [LARGE SCALE GENOMIC DNA]</scope>
    <source>
        <strain evidence="1">TK-2024</strain>
        <tissue evidence="1">Old leaves</tissue>
    </source>
</reference>